<evidence type="ECO:0000256" key="1">
    <source>
        <dbReference type="SAM" id="MobiDB-lite"/>
    </source>
</evidence>
<evidence type="ECO:0000313" key="3">
    <source>
        <dbReference type="Proteomes" id="UP000030752"/>
    </source>
</evidence>
<evidence type="ECO:0000313" key="2">
    <source>
        <dbReference type="EMBL" id="ETN40922.1"/>
    </source>
</evidence>
<feature type="region of interest" description="Disordered" evidence="1">
    <location>
        <begin position="1"/>
        <end position="21"/>
    </location>
</feature>
<name>W2RWX9_CYPE1</name>
<sequence length="377" mass="41624">MADPPAKAPSRPPSDEQAEGNSISSLYTTDTDIFPLPLPTLTTTPIRHHHSCLALSITLISHLTQFLRRHFNHAATDEDQPPPRPARRHRGHGLFSIGSGTGVLEALLLKRCQDEQRQQQRQQQRQKQDRRQQQHGQQGGERRQQQQQIQVFGVEVPAPHGDRDGTNGTPHLNRYLRACRRVVVGGTWDVLGPAEAEARFLGEEVRYGGSGGGSDSGGGARDDGHEGNEDRESEIGAEGSSGVDADLDVDMDMDMRVESGVDVALLFVYPRQPTLLQRYLDAWLGVAEGMRSTGTAEDHESERMGYNRTTEGRSRRVNLTSLVWAGPRVDWADYEGIFRELQVRGWVVEERWGAEVGVAEGEGVVAAAAAKKDFVTL</sequence>
<protein>
    <submittedName>
        <fullName evidence="2">Uncharacterized protein</fullName>
    </submittedName>
</protein>
<dbReference type="InParanoid" id="W2RWX9"/>
<feature type="compositionally biased region" description="Pro residues" evidence="1">
    <location>
        <begin position="1"/>
        <end position="12"/>
    </location>
</feature>
<feature type="region of interest" description="Disordered" evidence="1">
    <location>
        <begin position="116"/>
        <end position="148"/>
    </location>
</feature>
<feature type="compositionally biased region" description="Basic and acidic residues" evidence="1">
    <location>
        <begin position="220"/>
        <end position="234"/>
    </location>
</feature>
<dbReference type="OrthoDB" id="2151982at2759"/>
<feature type="compositionally biased region" description="Gly residues" evidence="1">
    <location>
        <begin position="208"/>
        <end position="219"/>
    </location>
</feature>
<feature type="region of interest" description="Disordered" evidence="1">
    <location>
        <begin position="74"/>
        <end position="96"/>
    </location>
</feature>
<organism evidence="2 3">
    <name type="scientific">Cyphellophora europaea (strain CBS 101466)</name>
    <name type="common">Phialophora europaea</name>
    <dbReference type="NCBI Taxonomy" id="1220924"/>
    <lineage>
        <taxon>Eukaryota</taxon>
        <taxon>Fungi</taxon>
        <taxon>Dikarya</taxon>
        <taxon>Ascomycota</taxon>
        <taxon>Pezizomycotina</taxon>
        <taxon>Eurotiomycetes</taxon>
        <taxon>Chaetothyriomycetidae</taxon>
        <taxon>Chaetothyriales</taxon>
        <taxon>Cyphellophoraceae</taxon>
        <taxon>Cyphellophora</taxon>
    </lineage>
</organism>
<proteinExistence type="predicted"/>
<dbReference type="AlphaFoldDB" id="W2RWX9"/>
<reference evidence="2 3" key="1">
    <citation type="submission" date="2013-03" db="EMBL/GenBank/DDBJ databases">
        <title>The Genome Sequence of Phialophora europaea CBS 101466.</title>
        <authorList>
            <consortium name="The Broad Institute Genomics Platform"/>
            <person name="Cuomo C."/>
            <person name="de Hoog S."/>
            <person name="Gorbushina A."/>
            <person name="Walker B."/>
            <person name="Young S.K."/>
            <person name="Zeng Q."/>
            <person name="Gargeya S."/>
            <person name="Fitzgerald M."/>
            <person name="Haas B."/>
            <person name="Abouelleil A."/>
            <person name="Allen A.W."/>
            <person name="Alvarado L."/>
            <person name="Arachchi H.M."/>
            <person name="Berlin A.M."/>
            <person name="Chapman S.B."/>
            <person name="Gainer-Dewar J."/>
            <person name="Goldberg J."/>
            <person name="Griggs A."/>
            <person name="Gujja S."/>
            <person name="Hansen M."/>
            <person name="Howarth C."/>
            <person name="Imamovic A."/>
            <person name="Ireland A."/>
            <person name="Larimer J."/>
            <person name="McCowan C."/>
            <person name="Murphy C."/>
            <person name="Pearson M."/>
            <person name="Poon T.W."/>
            <person name="Priest M."/>
            <person name="Roberts A."/>
            <person name="Saif S."/>
            <person name="Shea T."/>
            <person name="Sisk P."/>
            <person name="Sykes S."/>
            <person name="Wortman J."/>
            <person name="Nusbaum C."/>
            <person name="Birren B."/>
        </authorList>
    </citation>
    <scope>NUCLEOTIDE SEQUENCE [LARGE SCALE GENOMIC DNA]</scope>
    <source>
        <strain evidence="2 3">CBS 101466</strain>
    </source>
</reference>
<accession>W2RWX9</accession>
<dbReference type="VEuPathDB" id="FungiDB:HMPREF1541_05202"/>
<dbReference type="EMBL" id="KB822720">
    <property type="protein sequence ID" value="ETN40922.1"/>
    <property type="molecule type" value="Genomic_DNA"/>
</dbReference>
<dbReference type="RefSeq" id="XP_008717765.1">
    <property type="nucleotide sequence ID" value="XM_008719543.1"/>
</dbReference>
<feature type="region of interest" description="Disordered" evidence="1">
    <location>
        <begin position="207"/>
        <end position="244"/>
    </location>
</feature>
<dbReference type="Proteomes" id="UP000030752">
    <property type="component" value="Unassembled WGS sequence"/>
</dbReference>
<keyword evidence="3" id="KW-1185">Reference proteome</keyword>
<dbReference type="GeneID" id="19972541"/>
<gene>
    <name evidence="2" type="ORF">HMPREF1541_05202</name>
</gene>
<dbReference type="HOGENOM" id="CLU_733655_0_0_1"/>